<feature type="domain" description="dUTPase-like" evidence="2">
    <location>
        <begin position="17"/>
        <end position="103"/>
    </location>
</feature>
<reference evidence="3" key="3">
    <citation type="submission" date="2025-09" db="UniProtKB">
        <authorList>
            <consortium name="Ensembl"/>
        </authorList>
    </citation>
    <scope>IDENTIFICATION</scope>
</reference>
<dbReference type="SUPFAM" id="SSF51283">
    <property type="entry name" value="dUTPase-like"/>
    <property type="match status" value="1"/>
</dbReference>
<accession>A0A7N9CSC0</accession>
<dbReference type="AlphaFoldDB" id="A0A7N9CSC0"/>
<name>A0A7N9CSC0_MACFA</name>
<dbReference type="InterPro" id="IPR029054">
    <property type="entry name" value="dUTPase-like"/>
</dbReference>
<reference evidence="3 4" key="1">
    <citation type="submission" date="2013-03" db="EMBL/GenBank/DDBJ databases">
        <authorList>
            <person name="Warren W."/>
            <person name="Wilson R.K."/>
        </authorList>
    </citation>
    <scope>NUCLEOTIDE SEQUENCE</scope>
</reference>
<dbReference type="GeneTree" id="ENSGT00960000187632"/>
<proteinExistence type="predicted"/>
<dbReference type="InterPro" id="IPR036157">
    <property type="entry name" value="dUTPase-like_sf"/>
</dbReference>
<evidence type="ECO:0000313" key="4">
    <source>
        <dbReference type="Proteomes" id="UP000233100"/>
    </source>
</evidence>
<evidence type="ECO:0000259" key="2">
    <source>
        <dbReference type="Pfam" id="PF00692"/>
    </source>
</evidence>
<dbReference type="InterPro" id="IPR033704">
    <property type="entry name" value="dUTPase_trimeric"/>
</dbReference>
<evidence type="ECO:0000313" key="3">
    <source>
        <dbReference type="Ensembl" id="ENSMFAP00000054313.1"/>
    </source>
</evidence>
<organism evidence="3 4">
    <name type="scientific">Macaca fascicularis</name>
    <name type="common">Crab-eating macaque</name>
    <name type="synonym">Cynomolgus monkey</name>
    <dbReference type="NCBI Taxonomy" id="9541"/>
    <lineage>
        <taxon>Eukaryota</taxon>
        <taxon>Metazoa</taxon>
        <taxon>Chordata</taxon>
        <taxon>Craniata</taxon>
        <taxon>Vertebrata</taxon>
        <taxon>Euteleostomi</taxon>
        <taxon>Mammalia</taxon>
        <taxon>Eutheria</taxon>
        <taxon>Euarchontoglires</taxon>
        <taxon>Primates</taxon>
        <taxon>Haplorrhini</taxon>
        <taxon>Catarrhini</taxon>
        <taxon>Cercopithecidae</taxon>
        <taxon>Cercopithecinae</taxon>
        <taxon>Macaca</taxon>
    </lineage>
</organism>
<dbReference type="GO" id="GO:0016787">
    <property type="term" value="F:hydrolase activity"/>
    <property type="evidence" value="ECO:0007669"/>
    <property type="project" value="UniProtKB-KW"/>
</dbReference>
<reference evidence="3" key="2">
    <citation type="submission" date="2025-08" db="UniProtKB">
        <authorList>
            <consortium name="Ensembl"/>
        </authorList>
    </citation>
    <scope>IDENTIFICATION</scope>
</reference>
<dbReference type="Gene3D" id="2.70.40.10">
    <property type="match status" value="1"/>
</dbReference>
<dbReference type="Proteomes" id="UP000233100">
    <property type="component" value="Chromosome 1"/>
</dbReference>
<keyword evidence="1" id="KW-0378">Hydrolase</keyword>
<dbReference type="Pfam" id="PF00692">
    <property type="entry name" value="dUTPase"/>
    <property type="match status" value="1"/>
</dbReference>
<evidence type="ECO:0000256" key="1">
    <source>
        <dbReference type="ARBA" id="ARBA00022801"/>
    </source>
</evidence>
<dbReference type="Ensembl" id="ENSMFAT00000073479.1">
    <property type="protein sequence ID" value="ENSMFAP00000054313.1"/>
    <property type="gene ID" value="ENSMFAG00000048003.1"/>
</dbReference>
<protein>
    <recommendedName>
        <fullName evidence="2">dUTPase-like domain-containing protein</fullName>
    </recommendedName>
</protein>
<dbReference type="CDD" id="cd07557">
    <property type="entry name" value="trimeric_dUTPase"/>
    <property type="match status" value="1"/>
</dbReference>
<keyword evidence="4" id="KW-1185">Reference proteome</keyword>
<sequence length="114" mass="12371">MAPLTITPSDPVAKVFLPVPTTLSSAGLEVLLPEDIMLQPGDTTIPLNWKLRLSPDHFGLPLSQQSKKGVTVLAGMIDPDYQDEMSLLLHNGGKEEYAWNTGDPASLNITMPFN</sequence>